<name>A0A2N9XZ57_9NEIS</name>
<evidence type="ECO:0000313" key="2">
    <source>
        <dbReference type="Proteomes" id="UP000229434"/>
    </source>
</evidence>
<dbReference type="Proteomes" id="UP000229434">
    <property type="component" value="Unassembled WGS sequence"/>
</dbReference>
<proteinExistence type="predicted"/>
<dbReference type="AlphaFoldDB" id="A0A2N9XZ57"/>
<reference evidence="1 2" key="1">
    <citation type="journal article" date="2017" name="MBio">
        <title>Type VI secretion-mediated competition in the bee gut microbiome.</title>
        <authorList>
            <person name="Steele M.I."/>
            <person name="Kwong W.K."/>
            <person name="Powell J.E."/>
            <person name="Whiteley M."/>
            <person name="Moran N.A."/>
        </authorList>
    </citation>
    <scope>NUCLEOTIDE SEQUENCE [LARGE SCALE GENOMIC DNA]</scope>
    <source>
        <strain evidence="1 2">Nev3CBA3</strain>
    </source>
</reference>
<comment type="caution">
    <text evidence="1">The sequence shown here is derived from an EMBL/GenBank/DDBJ whole genome shotgun (WGS) entry which is preliminary data.</text>
</comment>
<dbReference type="EMBL" id="MEIS01000091">
    <property type="protein sequence ID" value="PIT56282.1"/>
    <property type="molecule type" value="Genomic_DNA"/>
</dbReference>
<sequence length="105" mass="12282">MLLKDNESIVLTGKEAIEIIKTINYFVISLNQIGHYYEEKINTKNGECDFKKEIAHFIIKNRIANQLLVARGILLHKFNRELGDDDMDDIERAIEKTKYWEKPGD</sequence>
<gene>
    <name evidence="1" type="ORF">BHC49_04775</name>
</gene>
<accession>A0A2N9XZ57</accession>
<protein>
    <submittedName>
        <fullName evidence="1">Uncharacterized protein</fullName>
    </submittedName>
</protein>
<evidence type="ECO:0000313" key="1">
    <source>
        <dbReference type="EMBL" id="PIT56282.1"/>
    </source>
</evidence>
<dbReference type="RefSeq" id="WP_100137152.1">
    <property type="nucleotide sequence ID" value="NZ_MEIS01000091.1"/>
</dbReference>
<organism evidence="1 2">
    <name type="scientific">Snodgrassella alvi</name>
    <dbReference type="NCBI Taxonomy" id="1196083"/>
    <lineage>
        <taxon>Bacteria</taxon>
        <taxon>Pseudomonadati</taxon>
        <taxon>Pseudomonadota</taxon>
        <taxon>Betaproteobacteria</taxon>
        <taxon>Neisseriales</taxon>
        <taxon>Neisseriaceae</taxon>
        <taxon>Snodgrassella</taxon>
    </lineage>
</organism>